<evidence type="ECO:0000256" key="1">
    <source>
        <dbReference type="SAM" id="Phobius"/>
    </source>
</evidence>
<protein>
    <submittedName>
        <fullName evidence="2">Uncharacterized protein</fullName>
    </submittedName>
</protein>
<dbReference type="RefSeq" id="WP_132029868.1">
    <property type="nucleotide sequence ID" value="NZ_SMAI01000001.1"/>
</dbReference>
<accession>A0A4V2UYP2</accession>
<keyword evidence="3" id="KW-1185">Reference proteome</keyword>
<gene>
    <name evidence="2" type="ORF">EDC64_101760</name>
</gene>
<dbReference type="OrthoDB" id="7273660at2"/>
<dbReference type="AlphaFoldDB" id="A0A4V2UYP2"/>
<keyword evidence="1" id="KW-0472">Membrane</keyword>
<feature type="transmembrane region" description="Helical" evidence="1">
    <location>
        <begin position="12"/>
        <end position="31"/>
    </location>
</feature>
<dbReference type="EMBL" id="SMAI01000001">
    <property type="protein sequence ID" value="TCT08238.1"/>
    <property type="molecule type" value="Genomic_DNA"/>
</dbReference>
<evidence type="ECO:0000313" key="2">
    <source>
        <dbReference type="EMBL" id="TCT08238.1"/>
    </source>
</evidence>
<keyword evidence="1" id="KW-0812">Transmembrane</keyword>
<name>A0A4V2UYP2_9HYPH</name>
<sequence length="182" mass="20318">MSSPPVRPAAPAWARPILVLLAVLFLVEAWLWRHLGPLVRRCADLIPFARLKALAARWVERLPPYAALAVFLIPLLVVEPLNGVALWAFAHREWSAGVACLVAEKLLGVGLMAFLYDVCARQLRSIGWFAAMVDFFFHLKAWAEAEVAPLKARIREAVRRIAGGGGFLARIAALRRRIFSRF</sequence>
<dbReference type="Proteomes" id="UP000294664">
    <property type="component" value="Unassembled WGS sequence"/>
</dbReference>
<keyword evidence="1" id="KW-1133">Transmembrane helix</keyword>
<proteinExistence type="predicted"/>
<organism evidence="2 3">
    <name type="scientific">Aquabacter spiritensis</name>
    <dbReference type="NCBI Taxonomy" id="933073"/>
    <lineage>
        <taxon>Bacteria</taxon>
        <taxon>Pseudomonadati</taxon>
        <taxon>Pseudomonadota</taxon>
        <taxon>Alphaproteobacteria</taxon>
        <taxon>Hyphomicrobiales</taxon>
        <taxon>Xanthobacteraceae</taxon>
        <taxon>Aquabacter</taxon>
    </lineage>
</organism>
<evidence type="ECO:0000313" key="3">
    <source>
        <dbReference type="Proteomes" id="UP000294664"/>
    </source>
</evidence>
<comment type="caution">
    <text evidence="2">The sequence shown here is derived from an EMBL/GenBank/DDBJ whole genome shotgun (WGS) entry which is preliminary data.</text>
</comment>
<reference evidence="2 3" key="1">
    <citation type="submission" date="2019-03" db="EMBL/GenBank/DDBJ databases">
        <title>Genomic Encyclopedia of Type Strains, Phase IV (KMG-IV): sequencing the most valuable type-strain genomes for metagenomic binning, comparative biology and taxonomic classification.</title>
        <authorList>
            <person name="Goeker M."/>
        </authorList>
    </citation>
    <scope>NUCLEOTIDE SEQUENCE [LARGE SCALE GENOMIC DNA]</scope>
    <source>
        <strain evidence="2 3">DSM 9035</strain>
    </source>
</reference>
<feature type="transmembrane region" description="Helical" evidence="1">
    <location>
        <begin position="96"/>
        <end position="116"/>
    </location>
</feature>
<feature type="transmembrane region" description="Helical" evidence="1">
    <location>
        <begin position="65"/>
        <end position="90"/>
    </location>
</feature>